<protein>
    <recommendedName>
        <fullName evidence="5 8">Aldose 1-epimerase</fullName>
        <ecNumber evidence="4 8">5.1.3.3</ecNumber>
    </recommendedName>
</protein>
<dbReference type="EC" id="5.1.3.3" evidence="4 8"/>
<dbReference type="InterPro" id="IPR047215">
    <property type="entry name" value="Galactose_mutarotase-like"/>
</dbReference>
<evidence type="ECO:0000256" key="7">
    <source>
        <dbReference type="ARBA" id="ARBA00023277"/>
    </source>
</evidence>
<name>A0A2N5HJH2_9BACI</name>
<evidence type="ECO:0000313" key="13">
    <source>
        <dbReference type="Proteomes" id="UP000234950"/>
    </source>
</evidence>
<feature type="active site" description="Proton donor" evidence="9">
    <location>
        <position position="179"/>
    </location>
</feature>
<dbReference type="CDD" id="cd09019">
    <property type="entry name" value="galactose_mutarotase_like"/>
    <property type="match status" value="1"/>
</dbReference>
<dbReference type="EMBL" id="PGVE01000040">
    <property type="protein sequence ID" value="PLS05676.1"/>
    <property type="molecule type" value="Genomic_DNA"/>
</dbReference>
<dbReference type="AlphaFoldDB" id="A0A2N5HJH2"/>
<comment type="caution">
    <text evidence="12">The sequence shown here is derived from an EMBL/GenBank/DDBJ whole genome shotgun (WGS) entry which is preliminary data.</text>
</comment>
<feature type="binding site" evidence="11">
    <location>
        <begin position="179"/>
        <end position="181"/>
    </location>
    <ligand>
        <name>beta-D-galactose</name>
        <dbReference type="ChEBI" id="CHEBI:27667"/>
    </ligand>
</feature>
<feature type="active site" description="Proton acceptor" evidence="9">
    <location>
        <position position="313"/>
    </location>
</feature>
<dbReference type="InterPro" id="IPR011013">
    <property type="entry name" value="Gal_mutarotase_sf_dom"/>
</dbReference>
<evidence type="ECO:0000256" key="11">
    <source>
        <dbReference type="PIRSR" id="PIRSR005096-3"/>
    </source>
</evidence>
<dbReference type="GO" id="GO:0033499">
    <property type="term" value="P:galactose catabolic process via UDP-galactose, Leloir pathway"/>
    <property type="evidence" value="ECO:0007669"/>
    <property type="project" value="TreeGrafter"/>
</dbReference>
<keyword evidence="13" id="KW-1185">Reference proteome</keyword>
<evidence type="ECO:0000256" key="2">
    <source>
        <dbReference type="ARBA" id="ARBA00005028"/>
    </source>
</evidence>
<dbReference type="Gene3D" id="2.70.98.10">
    <property type="match status" value="1"/>
</dbReference>
<evidence type="ECO:0000256" key="4">
    <source>
        <dbReference type="ARBA" id="ARBA00013185"/>
    </source>
</evidence>
<feature type="binding site" evidence="10">
    <location>
        <position position="252"/>
    </location>
    <ligand>
        <name>beta-D-galactose</name>
        <dbReference type="ChEBI" id="CHEBI:27667"/>
    </ligand>
</feature>
<organism evidence="12 13">
    <name type="scientific">Neobacillus cucumis</name>
    <dbReference type="NCBI Taxonomy" id="1740721"/>
    <lineage>
        <taxon>Bacteria</taxon>
        <taxon>Bacillati</taxon>
        <taxon>Bacillota</taxon>
        <taxon>Bacilli</taxon>
        <taxon>Bacillales</taxon>
        <taxon>Bacillaceae</taxon>
        <taxon>Neobacillus</taxon>
    </lineage>
</organism>
<dbReference type="InterPro" id="IPR018052">
    <property type="entry name" value="Ald1_epimerase_CS"/>
</dbReference>
<dbReference type="InterPro" id="IPR014718">
    <property type="entry name" value="GH-type_carb-bd"/>
</dbReference>
<evidence type="ECO:0000256" key="6">
    <source>
        <dbReference type="ARBA" id="ARBA00023235"/>
    </source>
</evidence>
<dbReference type="GO" id="GO:0030246">
    <property type="term" value="F:carbohydrate binding"/>
    <property type="evidence" value="ECO:0007669"/>
    <property type="project" value="InterPro"/>
</dbReference>
<comment type="catalytic activity">
    <reaction evidence="1 8">
        <text>alpha-D-glucose = beta-D-glucose</text>
        <dbReference type="Rhea" id="RHEA:10264"/>
        <dbReference type="ChEBI" id="CHEBI:15903"/>
        <dbReference type="ChEBI" id="CHEBI:17925"/>
        <dbReference type="EC" id="5.1.3.3"/>
    </reaction>
</comment>
<proteinExistence type="inferred from homology"/>
<dbReference type="PIRSF" id="PIRSF005096">
    <property type="entry name" value="GALM"/>
    <property type="match status" value="1"/>
</dbReference>
<accession>A0A2N5HJH2</accession>
<dbReference type="PANTHER" id="PTHR10091">
    <property type="entry name" value="ALDOSE-1-EPIMERASE"/>
    <property type="match status" value="1"/>
</dbReference>
<evidence type="ECO:0000256" key="3">
    <source>
        <dbReference type="ARBA" id="ARBA00006206"/>
    </source>
</evidence>
<dbReference type="RefSeq" id="WP_101647745.1">
    <property type="nucleotide sequence ID" value="NZ_PGVE01000040.1"/>
</dbReference>
<keyword evidence="6 8" id="KW-0413">Isomerase</keyword>
<gene>
    <name evidence="12" type="ORF">CVD27_09470</name>
</gene>
<evidence type="ECO:0000256" key="8">
    <source>
        <dbReference type="PIRNR" id="PIRNR005096"/>
    </source>
</evidence>
<dbReference type="InterPro" id="IPR015443">
    <property type="entry name" value="Aldose_1-epimerase"/>
</dbReference>
<dbReference type="PANTHER" id="PTHR10091:SF0">
    <property type="entry name" value="GALACTOSE MUTAROTASE"/>
    <property type="match status" value="1"/>
</dbReference>
<comment type="pathway">
    <text evidence="2 8">Carbohydrate metabolism; hexose metabolism.</text>
</comment>
<evidence type="ECO:0000256" key="10">
    <source>
        <dbReference type="PIRSR" id="PIRSR005096-2"/>
    </source>
</evidence>
<dbReference type="SUPFAM" id="SSF74650">
    <property type="entry name" value="Galactose mutarotase-like"/>
    <property type="match status" value="1"/>
</dbReference>
<comment type="similarity">
    <text evidence="3 8">Belongs to the aldose epimerase family.</text>
</comment>
<evidence type="ECO:0000313" key="12">
    <source>
        <dbReference type="EMBL" id="PLS05676.1"/>
    </source>
</evidence>
<evidence type="ECO:0000256" key="1">
    <source>
        <dbReference type="ARBA" id="ARBA00001614"/>
    </source>
</evidence>
<dbReference type="PROSITE" id="PS00545">
    <property type="entry name" value="ALDOSE_1_EPIMERASE"/>
    <property type="match status" value="1"/>
</dbReference>
<evidence type="ECO:0000256" key="9">
    <source>
        <dbReference type="PIRSR" id="PIRSR005096-1"/>
    </source>
</evidence>
<sequence>MKVEEKHFGCYDGADVTEYTLTNDSGMTVSCLNFGCVITKILVPDREGTMENVVLGFDNFEDYQKLSPYFGAVCGRVAGRIKGASFELDGNKYVLVQNEAPNHLHGGVKGFDSVIWETKKVEAENAAGLTFFYHSPDGEEGYPGNLETTVTYLLTNDNELKVTYEARTDKKTLVNLTNHSYFNLSGNIKRDCSEHILQLDSDRFLELASDLMPTGEMPASVNTPFDFTAGRKLKDGMESSYPQNVLVGKGYDHPLVFSEEGENRIVLSEEESGRVLEITTDQPCVVLYTSNMLDGDFEISGVKARNYLGVCLETQGLPDAIHHPNFPSVTLNPKDVYRTATTYRFLTKTLGD</sequence>
<dbReference type="GO" id="GO:0005737">
    <property type="term" value="C:cytoplasm"/>
    <property type="evidence" value="ECO:0007669"/>
    <property type="project" value="TreeGrafter"/>
</dbReference>
<dbReference type="OrthoDB" id="9779408at2"/>
<dbReference type="InterPro" id="IPR008183">
    <property type="entry name" value="Aldose_1/G6P_1-epimerase"/>
</dbReference>
<dbReference type="NCBIfam" id="NF008277">
    <property type="entry name" value="PRK11055.1"/>
    <property type="match status" value="1"/>
</dbReference>
<dbReference type="GO" id="GO:0004034">
    <property type="term" value="F:aldose 1-epimerase activity"/>
    <property type="evidence" value="ECO:0007669"/>
    <property type="project" value="UniProtKB-EC"/>
</dbReference>
<dbReference type="GO" id="GO:0006006">
    <property type="term" value="P:glucose metabolic process"/>
    <property type="evidence" value="ECO:0007669"/>
    <property type="project" value="TreeGrafter"/>
</dbReference>
<evidence type="ECO:0000256" key="5">
    <source>
        <dbReference type="ARBA" id="ARBA00014165"/>
    </source>
</evidence>
<reference evidence="12 13" key="1">
    <citation type="submission" date="2017-11" db="EMBL/GenBank/DDBJ databases">
        <title>Comparitive Functional Genomics of Dry Heat Resistant strains isolated from the Viking Spacecraft.</title>
        <authorList>
            <person name="Seuylemezian A."/>
            <person name="Cooper K."/>
            <person name="Vaishampayan P."/>
        </authorList>
    </citation>
    <scope>NUCLEOTIDE SEQUENCE [LARGE SCALE GENOMIC DNA]</scope>
    <source>
        <strain evidence="12 13">V32-6</strain>
    </source>
</reference>
<dbReference type="UniPathway" id="UPA00242"/>
<dbReference type="Pfam" id="PF01263">
    <property type="entry name" value="Aldose_epim"/>
    <property type="match status" value="1"/>
</dbReference>
<keyword evidence="7 8" id="KW-0119">Carbohydrate metabolism</keyword>
<dbReference type="Proteomes" id="UP000234950">
    <property type="component" value="Unassembled WGS sequence"/>
</dbReference>